<keyword evidence="1" id="KW-0732">Signal</keyword>
<dbReference type="PANTHER" id="PTHR30032">
    <property type="entry name" value="N-ACETYLMURAMOYL-L-ALANINE AMIDASE-RELATED"/>
    <property type="match status" value="1"/>
</dbReference>
<dbReference type="InterPro" id="IPR051922">
    <property type="entry name" value="Bact_Sporulation_Assoc"/>
</dbReference>
<protein>
    <submittedName>
        <fullName evidence="2">Cell surface protein</fullName>
    </submittedName>
</protein>
<dbReference type="Gene3D" id="3.40.50.12090">
    <property type="match status" value="1"/>
</dbReference>
<evidence type="ECO:0000313" key="3">
    <source>
        <dbReference type="Proteomes" id="UP000245695"/>
    </source>
</evidence>
<proteinExistence type="predicted"/>
<organism evidence="2 3">
    <name type="scientific">Romboutsia hominis</name>
    <dbReference type="NCBI Taxonomy" id="1507512"/>
    <lineage>
        <taxon>Bacteria</taxon>
        <taxon>Bacillati</taxon>
        <taxon>Bacillota</taxon>
        <taxon>Clostridia</taxon>
        <taxon>Peptostreptococcales</taxon>
        <taxon>Peptostreptococcaceae</taxon>
        <taxon>Romboutsia</taxon>
    </lineage>
</organism>
<evidence type="ECO:0000313" key="2">
    <source>
        <dbReference type="EMBL" id="CEI73899.1"/>
    </source>
</evidence>
<dbReference type="InterPro" id="IPR007253">
    <property type="entry name" value="Cell_wall-bd_2"/>
</dbReference>
<dbReference type="KEGG" id="rhom:FRIFI_2373"/>
<sequence>MLKKKNIAMAMAFTTVATSVAPAFANTSGVQNIEVSSGETEKIAKINEKLAEAEKIMYSADRKTTNSQGEYTVRYVKFEKNSLGETSQNVPVYRVERTSEAGKEIIKVVDRGHRKEFETRWNPTTNRNDIVEVTYDHDVKGNNLPEKLVAQITITTKTNVNEYNIDANLLFKSNGKYSEMGERLKEHFKKDQSKITKTETVADGNKTGKKLTVSGNTQSFILTVWGTPSVNTEDSAIGSLAGIDRCETAAQVSQEGWVDGSANTVVIAGWNGTPDALAATPLASALDAPILLTEKNKVNNFTKTEIDRLQARNVIIVGGESHVSNDVIKELEGMGLNVKRISGSDRTRTSFEIAKTLEEVVKTEGKKINDVYVAGGYNGEADALSIASHAGQVEQPILLIDKNRIADDVKIWIEKQNTRGTIIGGTYAVDKNVEQQLDKIVVDQAQRIDGANIQETNAAVINEFHKGSEGLLIAQDKVLVDALSAGPLAAKMNVPVVLGTNNITKSQETAIRSNVQVKDKELLSSKAFNIGHGVSRSVVKFIERIFTTKA</sequence>
<evidence type="ECO:0000256" key="1">
    <source>
        <dbReference type="SAM" id="SignalP"/>
    </source>
</evidence>
<reference evidence="2 3" key="1">
    <citation type="submission" date="2014-09" db="EMBL/GenBank/DDBJ databases">
        <authorList>
            <person name="Hornung B.V."/>
        </authorList>
    </citation>
    <scope>NUCLEOTIDE SEQUENCE [LARGE SCALE GENOMIC DNA]</scope>
    <source>
        <strain evidence="2 3">FRIFI</strain>
    </source>
</reference>
<dbReference type="Pfam" id="PF04122">
    <property type="entry name" value="CW_binding_2"/>
    <property type="match status" value="3"/>
</dbReference>
<name>A0A2P2BU82_9FIRM</name>
<gene>
    <name evidence="2" type="ORF">FRIFI_2373</name>
</gene>
<dbReference type="Proteomes" id="UP000245695">
    <property type="component" value="Chromosome 1"/>
</dbReference>
<dbReference type="AlphaFoldDB" id="A0A2P2BU82"/>
<dbReference type="PANTHER" id="PTHR30032:SF8">
    <property type="entry name" value="GERMINATION-SPECIFIC N-ACETYLMURAMOYL-L-ALANINE AMIDASE"/>
    <property type="match status" value="1"/>
</dbReference>
<feature type="chain" id="PRO_5015142744" evidence="1">
    <location>
        <begin position="26"/>
        <end position="550"/>
    </location>
</feature>
<dbReference type="RefSeq" id="WP_166505963.1">
    <property type="nucleotide sequence ID" value="NZ_LN650648.1"/>
</dbReference>
<feature type="signal peptide" evidence="1">
    <location>
        <begin position="1"/>
        <end position="25"/>
    </location>
</feature>
<dbReference type="EMBL" id="LN650648">
    <property type="protein sequence ID" value="CEI73899.1"/>
    <property type="molecule type" value="Genomic_DNA"/>
</dbReference>
<keyword evidence="3" id="KW-1185">Reference proteome</keyword>
<accession>A0A2P2BU82</accession>